<keyword evidence="2" id="KW-0472">Membrane</keyword>
<dbReference type="EMBL" id="SDPO01000004">
    <property type="protein sequence ID" value="RXZ46809.1"/>
    <property type="molecule type" value="Genomic_DNA"/>
</dbReference>
<protein>
    <submittedName>
        <fullName evidence="3">DUF3054 domain-containing protein</fullName>
    </submittedName>
</protein>
<gene>
    <name evidence="3" type="ORF">ESP57_18305</name>
</gene>
<accession>A0A4Q2JJU0</accession>
<evidence type="ECO:0000256" key="2">
    <source>
        <dbReference type="SAM" id="Phobius"/>
    </source>
</evidence>
<reference evidence="3 4" key="1">
    <citation type="submission" date="2019-01" db="EMBL/GenBank/DDBJ databases">
        <authorList>
            <person name="Li J."/>
        </authorList>
    </citation>
    <scope>NUCLEOTIDE SEQUENCE [LARGE SCALE GENOMIC DNA]</scope>
    <source>
        <strain evidence="3 4">CCUG 35506</strain>
    </source>
</reference>
<name>A0A4Q2JJU0_9MICO</name>
<sequence>MTQRANDRPGTIAIAAVLDAMLVVVFVSIGRSSHAEGLDLAGIAATAWPFIAALAVGWLAARAWRHPLAVWPTGVIVWAVTVIGGMLLRVVSGQGTQFAFIVVATLTLAAFLLGWRLVALLVTRRVRVGATSGTTSGGATTDADTGAVDAGAPDASRTDRA</sequence>
<keyword evidence="4" id="KW-1185">Reference proteome</keyword>
<keyword evidence="2" id="KW-1133">Transmembrane helix</keyword>
<dbReference type="InterPro" id="IPR021414">
    <property type="entry name" value="DUF3054"/>
</dbReference>
<proteinExistence type="predicted"/>
<feature type="transmembrane region" description="Helical" evidence="2">
    <location>
        <begin position="12"/>
        <end position="29"/>
    </location>
</feature>
<dbReference type="OrthoDB" id="3698172at2"/>
<comment type="caution">
    <text evidence="3">The sequence shown here is derived from an EMBL/GenBank/DDBJ whole genome shotgun (WGS) entry which is preliminary data.</text>
</comment>
<feature type="transmembrane region" description="Helical" evidence="2">
    <location>
        <begin position="41"/>
        <end position="61"/>
    </location>
</feature>
<feature type="region of interest" description="Disordered" evidence="1">
    <location>
        <begin position="133"/>
        <end position="161"/>
    </location>
</feature>
<dbReference type="AlphaFoldDB" id="A0A4Q2JJU0"/>
<feature type="compositionally biased region" description="Low complexity" evidence="1">
    <location>
        <begin position="133"/>
        <end position="152"/>
    </location>
</feature>
<feature type="transmembrane region" description="Helical" evidence="2">
    <location>
        <begin position="68"/>
        <end position="91"/>
    </location>
</feature>
<evidence type="ECO:0000313" key="3">
    <source>
        <dbReference type="EMBL" id="RXZ46809.1"/>
    </source>
</evidence>
<keyword evidence="2" id="KW-0812">Transmembrane</keyword>
<evidence type="ECO:0000313" key="4">
    <source>
        <dbReference type="Proteomes" id="UP000292935"/>
    </source>
</evidence>
<dbReference type="Proteomes" id="UP000292935">
    <property type="component" value="Unassembled WGS sequence"/>
</dbReference>
<organism evidence="3 4">
    <name type="scientific">Agromyces fucosus</name>
    <dbReference type="NCBI Taxonomy" id="41985"/>
    <lineage>
        <taxon>Bacteria</taxon>
        <taxon>Bacillati</taxon>
        <taxon>Actinomycetota</taxon>
        <taxon>Actinomycetes</taxon>
        <taxon>Micrococcales</taxon>
        <taxon>Microbacteriaceae</taxon>
        <taxon>Agromyces</taxon>
    </lineage>
</organism>
<evidence type="ECO:0000256" key="1">
    <source>
        <dbReference type="SAM" id="MobiDB-lite"/>
    </source>
</evidence>
<dbReference type="Pfam" id="PF11255">
    <property type="entry name" value="DUF3054"/>
    <property type="match status" value="1"/>
</dbReference>
<feature type="transmembrane region" description="Helical" evidence="2">
    <location>
        <begin position="97"/>
        <end position="118"/>
    </location>
</feature>
<dbReference type="RefSeq" id="WP_129232488.1">
    <property type="nucleotide sequence ID" value="NZ_SDPO01000004.1"/>
</dbReference>